<feature type="active site" description="Proton donor" evidence="10">
    <location>
        <position position="267"/>
    </location>
</feature>
<dbReference type="Pfam" id="PF00686">
    <property type="entry name" value="CBM_20"/>
    <property type="match status" value="1"/>
</dbReference>
<dbReference type="InterPro" id="IPR000165">
    <property type="entry name" value="Glucoamylase"/>
</dbReference>
<keyword evidence="8 9" id="KW-0624">Polysaccharide degradation</keyword>
<comment type="caution">
    <text evidence="14">The sequence shown here is derived from an EMBL/GenBank/DDBJ whole genome shotgun (WGS) entry which is preliminary data.</text>
</comment>
<dbReference type="GO" id="GO:2001070">
    <property type="term" value="F:starch binding"/>
    <property type="evidence" value="ECO:0007669"/>
    <property type="project" value="InterPro"/>
</dbReference>
<dbReference type="PRINTS" id="PR00736">
    <property type="entry name" value="GLHYDRLASE15"/>
</dbReference>
<dbReference type="InterPro" id="IPR002044">
    <property type="entry name" value="CBM20"/>
</dbReference>
<protein>
    <recommendedName>
        <fullName evidence="9">Glucoamylase</fullName>
        <ecNumber evidence="9">3.2.1.3</ecNumber>
    </recommendedName>
    <alternativeName>
        <fullName evidence="9">1,4-alpha-D-glucan glucohydrolase</fullName>
    </alternativeName>
    <alternativeName>
        <fullName evidence="9">Glucan 1,4-alpha-glucosidase</fullName>
    </alternativeName>
</protein>
<dbReference type="PANTHER" id="PTHR31616:SF12">
    <property type="entry name" value="GLUCOAMYLASE"/>
    <property type="match status" value="1"/>
</dbReference>
<keyword evidence="15" id="KW-1185">Reference proteome</keyword>
<keyword evidence="3" id="KW-0732">Signal</keyword>
<evidence type="ECO:0000259" key="13">
    <source>
        <dbReference type="PROSITE" id="PS51166"/>
    </source>
</evidence>
<comment type="catalytic activity">
    <reaction evidence="1 9">
        <text>Hydrolysis of terminal (1-&gt;4)-linked alpha-D-glucose residues successively from non-reducing ends of the chains with release of beta-D-glucose.</text>
        <dbReference type="EC" id="3.2.1.3"/>
    </reaction>
</comment>
<dbReference type="InterPro" id="IPR012341">
    <property type="entry name" value="6hp_glycosidase-like_sf"/>
</dbReference>
<dbReference type="GO" id="GO:0004339">
    <property type="term" value="F:glucan 1,4-alpha-glucosidase activity"/>
    <property type="evidence" value="ECO:0007669"/>
    <property type="project" value="UniProtKB-EC"/>
</dbReference>
<feature type="domain" description="CBM20" evidence="13">
    <location>
        <begin position="548"/>
        <end position="654"/>
    </location>
</feature>
<feature type="compositionally biased region" description="Low complexity" evidence="12">
    <location>
        <begin position="15"/>
        <end position="30"/>
    </location>
</feature>
<evidence type="ECO:0000256" key="4">
    <source>
        <dbReference type="ARBA" id="ARBA00022801"/>
    </source>
</evidence>
<comment type="similarity">
    <text evidence="2 9">Belongs to the glycosyl hydrolase 15 family.</text>
</comment>
<evidence type="ECO:0000256" key="1">
    <source>
        <dbReference type="ARBA" id="ARBA00001863"/>
    </source>
</evidence>
<name>A0A9P7SXL6_9HYPO</name>
<dbReference type="Proteomes" id="UP000748025">
    <property type="component" value="Unassembled WGS sequence"/>
</dbReference>
<dbReference type="Pfam" id="PF00723">
    <property type="entry name" value="Glyco_hydro_15"/>
    <property type="match status" value="1"/>
</dbReference>
<dbReference type="SUPFAM" id="SSF49452">
    <property type="entry name" value="Starch-binding domain-like"/>
    <property type="match status" value="1"/>
</dbReference>
<keyword evidence="6 9" id="KW-0119">Carbohydrate metabolism</keyword>
<dbReference type="AlphaFoldDB" id="A0A9P7SXL6"/>
<evidence type="ECO:0000313" key="15">
    <source>
        <dbReference type="Proteomes" id="UP000748025"/>
    </source>
</evidence>
<dbReference type="InterPro" id="IPR013783">
    <property type="entry name" value="Ig-like_fold"/>
</dbReference>
<dbReference type="Gene3D" id="2.60.40.10">
    <property type="entry name" value="Immunoglobulins"/>
    <property type="match status" value="1"/>
</dbReference>
<keyword evidence="5" id="KW-0325">Glycoprotein</keyword>
<organism evidence="14 15">
    <name type="scientific">Claviceps pusilla</name>
    <dbReference type="NCBI Taxonomy" id="123648"/>
    <lineage>
        <taxon>Eukaryota</taxon>
        <taxon>Fungi</taxon>
        <taxon>Dikarya</taxon>
        <taxon>Ascomycota</taxon>
        <taxon>Pezizomycotina</taxon>
        <taxon>Sordariomycetes</taxon>
        <taxon>Hypocreomycetidae</taxon>
        <taxon>Hypocreales</taxon>
        <taxon>Clavicipitaceae</taxon>
        <taxon>Claviceps</taxon>
    </lineage>
</organism>
<feature type="region of interest" description="Disordered" evidence="12">
    <location>
        <begin position="13"/>
        <end position="50"/>
    </location>
</feature>
<dbReference type="InterPro" id="IPR011613">
    <property type="entry name" value="GH15-like"/>
</dbReference>
<keyword evidence="7 9" id="KW-0326">Glycosidase</keyword>
<dbReference type="InterPro" id="IPR008928">
    <property type="entry name" value="6-hairpin_glycosidase_sf"/>
</dbReference>
<evidence type="ECO:0000256" key="8">
    <source>
        <dbReference type="ARBA" id="ARBA00023326"/>
    </source>
</evidence>
<gene>
    <name evidence="14" type="ORF">E4U43_003375</name>
</gene>
<evidence type="ECO:0000256" key="2">
    <source>
        <dbReference type="ARBA" id="ARBA00006188"/>
    </source>
</evidence>
<evidence type="ECO:0000256" key="11">
    <source>
        <dbReference type="PIRSR" id="PIRSR001031-2"/>
    </source>
</evidence>
<reference evidence="14" key="1">
    <citation type="journal article" date="2020" name="bioRxiv">
        <title>Whole genome comparisons of ergot fungi reveals the divergence and evolution of species within the genus Claviceps are the result of varying mechanisms driving genome evolution and host range expansion.</title>
        <authorList>
            <person name="Wyka S.A."/>
            <person name="Mondo S.J."/>
            <person name="Liu M."/>
            <person name="Dettman J."/>
            <person name="Nalam V."/>
            <person name="Broders K.D."/>
        </authorList>
    </citation>
    <scope>NUCLEOTIDE SEQUENCE</scope>
    <source>
        <strain evidence="14">CCC 602</strain>
    </source>
</reference>
<evidence type="ECO:0000313" key="14">
    <source>
        <dbReference type="EMBL" id="KAG5993872.1"/>
    </source>
</evidence>
<evidence type="ECO:0000256" key="5">
    <source>
        <dbReference type="ARBA" id="ARBA00023180"/>
    </source>
</evidence>
<feature type="compositionally biased region" description="Pro residues" evidence="12">
    <location>
        <begin position="31"/>
        <end position="46"/>
    </location>
</feature>
<dbReference type="SMART" id="SM01065">
    <property type="entry name" value="CBM_2"/>
    <property type="match status" value="1"/>
</dbReference>
<dbReference type="GO" id="GO:0000324">
    <property type="term" value="C:fungal-type vacuole"/>
    <property type="evidence" value="ECO:0007669"/>
    <property type="project" value="TreeGrafter"/>
</dbReference>
<evidence type="ECO:0000256" key="7">
    <source>
        <dbReference type="ARBA" id="ARBA00023295"/>
    </source>
</evidence>
<evidence type="ECO:0000256" key="12">
    <source>
        <dbReference type="SAM" id="MobiDB-lite"/>
    </source>
</evidence>
<keyword evidence="4 9" id="KW-0378">Hydrolase</keyword>
<dbReference type="InterPro" id="IPR008291">
    <property type="entry name" value="Glucoamylase_SBD"/>
</dbReference>
<proteinExistence type="inferred from homology"/>
<evidence type="ECO:0000256" key="3">
    <source>
        <dbReference type="ARBA" id="ARBA00022729"/>
    </source>
</evidence>
<dbReference type="EMBL" id="SRPW01002305">
    <property type="protein sequence ID" value="KAG5993872.1"/>
    <property type="molecule type" value="Genomic_DNA"/>
</dbReference>
<sequence length="654" mass="68774">MVIRIDVKALSVPPSCSCAESSDSASSSPRLNPPPLPPPPPPPPPGQSQSPLYALRSNMMKYLTATLAVVSGFWLDDAAASAGLLGGCCDGIGEFIARQNAISLQGILANIGSRGSKAGEAAAGVVIASPSKQDPDYFYTWTRDAALTLKVLIEHFLAGDGSLRPTIQQYVSSQAKLQDVSNPSGGPNTGGLGEPKFHVNLTQFTGAWGRPQRDGPPLRATALTIYANWLLANGGSSEAAGTVWPVIAKDLAYAVSYWNSAGFDLWEEVNGSSFFTIAATHRALVEGAALAKSLGKPCPGCESAASQVLCFAQSFWSDGGYIESNIHSNAGGRTGKDANSLLSSIHTFDPAAACTDATFQPCSSRALANHKAVVDSFRTTYAINLGRGAGKAAAVGRYAEDVYQDGNPWYLTTLAAAEQLHDAVYQWRRIGSITVDTVSLAFFRDLVPSIAPGTYASGSSATYAAIVAAASSYADDFVAIVQRYTPHDGALAEQFDKSSGVPRSAVDLTWSYAAFVSMTKRRSGLVAPSWGEPSSHTIPANCSPATPPPPACGSSMTFDIRVQTRYGESIYLTGSLAELKNWSPTTAIPLSASGYTADHPLWSIRVELPAATPFQYKYIKKTLSGSLVWLSGPNLSAISSSGCGSNGTLSDVWH</sequence>
<evidence type="ECO:0000256" key="10">
    <source>
        <dbReference type="PIRSR" id="PIRSR001031-1"/>
    </source>
</evidence>
<dbReference type="PROSITE" id="PS51166">
    <property type="entry name" value="CBM20"/>
    <property type="match status" value="1"/>
</dbReference>
<dbReference type="Gene3D" id="1.50.10.10">
    <property type="match status" value="1"/>
</dbReference>
<dbReference type="InterPro" id="IPR013784">
    <property type="entry name" value="Carb-bd-like_fold"/>
</dbReference>
<feature type="active site" description="Proton acceptor" evidence="10">
    <location>
        <position position="264"/>
    </location>
</feature>
<dbReference type="PANTHER" id="PTHR31616">
    <property type="entry name" value="TREHALASE"/>
    <property type="match status" value="1"/>
</dbReference>
<dbReference type="SUPFAM" id="SSF48208">
    <property type="entry name" value="Six-hairpin glycosidases"/>
    <property type="match status" value="1"/>
</dbReference>
<dbReference type="EC" id="3.2.1.3" evidence="9"/>
<dbReference type="GO" id="GO:0000272">
    <property type="term" value="P:polysaccharide catabolic process"/>
    <property type="evidence" value="ECO:0007669"/>
    <property type="project" value="UniProtKB-KW"/>
</dbReference>
<evidence type="ECO:0000256" key="6">
    <source>
        <dbReference type="ARBA" id="ARBA00023277"/>
    </source>
</evidence>
<dbReference type="PIRSF" id="PIRSF001031">
    <property type="entry name" value="Glu-a-glcsd_SBD"/>
    <property type="match status" value="1"/>
</dbReference>
<accession>A0A9P7SXL6</accession>
<evidence type="ECO:0000256" key="9">
    <source>
        <dbReference type="PIRNR" id="PIRNR001031"/>
    </source>
</evidence>
<dbReference type="OrthoDB" id="6123450at2759"/>
<feature type="binding site" evidence="11">
    <location>
        <position position="208"/>
    </location>
    <ligand>
        <name>substrate</name>
    </ligand>
</feature>
<dbReference type="FunFam" id="1.50.10.10:FF:000018">
    <property type="entry name" value="Glucoamylase"/>
    <property type="match status" value="1"/>
</dbReference>